<comment type="caution">
    <text evidence="1">The sequence shown here is derived from an EMBL/GenBank/DDBJ whole genome shotgun (WGS) entry which is preliminary data.</text>
</comment>
<organism evidence="1 2">
    <name type="scientific">Brucella rhizosphaerae</name>
    <dbReference type="NCBI Taxonomy" id="571254"/>
    <lineage>
        <taxon>Bacteria</taxon>
        <taxon>Pseudomonadati</taxon>
        <taxon>Pseudomonadota</taxon>
        <taxon>Alphaproteobacteria</taxon>
        <taxon>Hyphomicrobiales</taxon>
        <taxon>Brucellaceae</taxon>
        <taxon>Brucella/Ochrobactrum group</taxon>
        <taxon>Brucella</taxon>
    </lineage>
</organism>
<sequence>MIRPSNHYNYIQHGCVRVEIWPYVEHVIYAYAVNRDAKTAVIGNIRENVTLNG</sequence>
<dbReference type="EMBL" id="NNRK01000017">
    <property type="protein sequence ID" value="OYR18099.1"/>
    <property type="molecule type" value="Genomic_DNA"/>
</dbReference>
<reference evidence="1 2" key="1">
    <citation type="submission" date="2017-07" db="EMBL/GenBank/DDBJ databases">
        <title>Phylogenetic study on the rhizospheric bacterium Ochrobactrum sp. A44.</title>
        <authorList>
            <person name="Krzyzanowska D.M."/>
            <person name="Ossowicki A."/>
            <person name="Rajewska M."/>
            <person name="Maciag T."/>
            <person name="Kaczynski Z."/>
            <person name="Czerwicka M."/>
            <person name="Jafra S."/>
        </authorList>
    </citation>
    <scope>NUCLEOTIDE SEQUENCE [LARGE SCALE GENOMIC DNA]</scope>
    <source>
        <strain evidence="1 2">PR17</strain>
    </source>
</reference>
<gene>
    <name evidence="1" type="ORF">CEV32_3613</name>
</gene>
<dbReference type="AlphaFoldDB" id="A0A256FTC3"/>
<evidence type="ECO:0000313" key="1">
    <source>
        <dbReference type="EMBL" id="OYR18099.1"/>
    </source>
</evidence>
<dbReference type="Proteomes" id="UP000216345">
    <property type="component" value="Unassembled WGS sequence"/>
</dbReference>
<proteinExistence type="predicted"/>
<protein>
    <submittedName>
        <fullName evidence="1">Uncharacterized protein</fullName>
    </submittedName>
</protein>
<evidence type="ECO:0000313" key="2">
    <source>
        <dbReference type="Proteomes" id="UP000216345"/>
    </source>
</evidence>
<keyword evidence="2" id="KW-1185">Reference proteome</keyword>
<name>A0A256FTC3_9HYPH</name>
<accession>A0A256FTC3</accession>